<name>A0A2L1GM56_9BACT</name>
<evidence type="ECO:0000313" key="2">
    <source>
        <dbReference type="Proteomes" id="UP000239867"/>
    </source>
</evidence>
<dbReference type="KEGG" id="deo:CAY53_04135"/>
<reference evidence="1 2" key="1">
    <citation type="journal article" date="2018" name="MBio">
        <title>Insights into the evolution of host association through the isolation and characterization of a novel human periodontal pathobiont, Desulfobulbus oralis.</title>
        <authorList>
            <person name="Cross K.L."/>
            <person name="Chirania P."/>
            <person name="Xiong W."/>
            <person name="Beall C.J."/>
            <person name="Elkins J.G."/>
            <person name="Giannone R.J."/>
            <person name="Griffen A.L."/>
            <person name="Guss A.M."/>
            <person name="Hettich R.L."/>
            <person name="Joshi S.S."/>
            <person name="Mokrzan E.M."/>
            <person name="Martin R.K."/>
            <person name="Zhulin I.B."/>
            <person name="Leys E.J."/>
            <person name="Podar M."/>
        </authorList>
    </citation>
    <scope>NUCLEOTIDE SEQUENCE [LARGE SCALE GENOMIC DNA]</scope>
    <source>
        <strain evidence="1 2">ORNL</strain>
    </source>
</reference>
<sequence length="248" mass="27920">MQPGLCSVNQFLGSQGATMNDKPAMTCTWLHRRRASVCVVFFAGWGMDARPFAPLSAGGVDVCMLSGYQKVEAPNMMQLHEYEEVVLLAWSFGVWMAAQVCTWQLRAGCSDMIALAGTLKPVDAQLGLAPEQFEAVLANFDETVLVKFYGSMFDEEAHSALFLKNRPRRELADLNRELAFLHRESLAAPVALDMFTQHIVTSRDRIFSGRNQTRSWGRENVRVLQWPHFPFYHFATWGELLAALRADV</sequence>
<keyword evidence="2" id="KW-1185">Reference proteome</keyword>
<dbReference type="Pfam" id="PF04301">
    <property type="entry name" value="BioG"/>
    <property type="match status" value="1"/>
</dbReference>
<dbReference type="Proteomes" id="UP000239867">
    <property type="component" value="Chromosome"/>
</dbReference>
<evidence type="ECO:0000313" key="1">
    <source>
        <dbReference type="EMBL" id="AVD70770.1"/>
    </source>
</evidence>
<dbReference type="OrthoDB" id="9785408at2"/>
<dbReference type="InterPro" id="IPR007398">
    <property type="entry name" value="BioG"/>
</dbReference>
<dbReference type="AlphaFoldDB" id="A0A2L1GM56"/>
<dbReference type="EMBL" id="CP021255">
    <property type="protein sequence ID" value="AVD70770.1"/>
    <property type="molecule type" value="Genomic_DNA"/>
</dbReference>
<gene>
    <name evidence="1" type="ORF">CAY53_04135</name>
</gene>
<proteinExistence type="predicted"/>
<organism evidence="1 2">
    <name type="scientific">Desulfobulbus oralis</name>
    <dbReference type="NCBI Taxonomy" id="1986146"/>
    <lineage>
        <taxon>Bacteria</taxon>
        <taxon>Pseudomonadati</taxon>
        <taxon>Thermodesulfobacteriota</taxon>
        <taxon>Desulfobulbia</taxon>
        <taxon>Desulfobulbales</taxon>
        <taxon>Desulfobulbaceae</taxon>
        <taxon>Desulfobulbus</taxon>
    </lineage>
</organism>
<protein>
    <submittedName>
        <fullName evidence="1">Uncharacterized protein</fullName>
    </submittedName>
</protein>
<accession>A0A2L1GM56</accession>